<protein>
    <recommendedName>
        <fullName evidence="2">Pyrrolo-quinoline quinone repeat domain-containing protein</fullName>
    </recommendedName>
</protein>
<reference evidence="3 4" key="1">
    <citation type="submission" date="2019-03" db="EMBL/GenBank/DDBJ databases">
        <title>Draft genome sequences of novel Actinobacteria.</title>
        <authorList>
            <person name="Sahin N."/>
            <person name="Ay H."/>
            <person name="Saygin H."/>
        </authorList>
    </citation>
    <scope>NUCLEOTIDE SEQUENCE [LARGE SCALE GENOMIC DNA]</scope>
    <source>
        <strain evidence="3 4">KC310</strain>
    </source>
</reference>
<proteinExistence type="predicted"/>
<keyword evidence="4" id="KW-1185">Reference proteome</keyword>
<dbReference type="SUPFAM" id="SSF50998">
    <property type="entry name" value="Quinoprotein alcohol dehydrogenase-like"/>
    <property type="match status" value="1"/>
</dbReference>
<gene>
    <name evidence="3" type="ORF">E1292_27415</name>
</gene>
<organism evidence="3 4">
    <name type="scientific">Nonomuraea deserti</name>
    <dbReference type="NCBI Taxonomy" id="1848322"/>
    <lineage>
        <taxon>Bacteria</taxon>
        <taxon>Bacillati</taxon>
        <taxon>Actinomycetota</taxon>
        <taxon>Actinomycetes</taxon>
        <taxon>Streptosporangiales</taxon>
        <taxon>Streptosporangiaceae</taxon>
        <taxon>Nonomuraea</taxon>
    </lineage>
</organism>
<dbReference type="EMBL" id="SMKO01000085">
    <property type="protein sequence ID" value="TDD00942.1"/>
    <property type="molecule type" value="Genomic_DNA"/>
</dbReference>
<dbReference type="Proteomes" id="UP000295258">
    <property type="component" value="Unassembled WGS sequence"/>
</dbReference>
<dbReference type="PANTHER" id="PTHR34512">
    <property type="entry name" value="CELL SURFACE PROTEIN"/>
    <property type="match status" value="1"/>
</dbReference>
<dbReference type="InterPro" id="IPR015943">
    <property type="entry name" value="WD40/YVTN_repeat-like_dom_sf"/>
</dbReference>
<dbReference type="PANTHER" id="PTHR34512:SF30">
    <property type="entry name" value="OUTER MEMBRANE PROTEIN ASSEMBLY FACTOR BAMB"/>
    <property type="match status" value="1"/>
</dbReference>
<name>A0A4R4V7L7_9ACTN</name>
<dbReference type="InterPro" id="IPR011047">
    <property type="entry name" value="Quinoprotein_ADH-like_sf"/>
</dbReference>
<evidence type="ECO:0000313" key="4">
    <source>
        <dbReference type="Proteomes" id="UP000295258"/>
    </source>
</evidence>
<accession>A0A4R4V7L7</accession>
<sequence length="277" mass="30086">MREAWRVRGLGQGEKARQIRLEGSQLFVAGADGFDVYDAGTGRKRWHYREPGRELTGFAVNKDDLVVASRSEEGDHLTGLAAGTGRLRWERGGDEGTPFTDGPDRRLAMGEGVVPLLVRAEPSGGDEEEEPDEFLALDAATGEERWRRPHHAPSGCDVGTRPAATDTDGSILVFRESCQDDHYLYAFNPSDGRPLWSRTGTSDDSLVGISVRAGATLIELDEHTRTLVGRDDREIANLNGIGECLPPCSLRSVGGGLGLMHFDESRDAAMSVTSRPP</sequence>
<comment type="caution">
    <text evidence="3">The sequence shown here is derived from an EMBL/GenBank/DDBJ whole genome shotgun (WGS) entry which is preliminary data.</text>
</comment>
<feature type="domain" description="Pyrrolo-quinoline quinone repeat" evidence="2">
    <location>
        <begin position="4"/>
        <end position="91"/>
    </location>
</feature>
<dbReference type="InterPro" id="IPR002372">
    <property type="entry name" value="PQQ_rpt_dom"/>
</dbReference>
<dbReference type="RefSeq" id="WP_132598084.1">
    <property type="nucleotide sequence ID" value="NZ_SMKO01000085.1"/>
</dbReference>
<feature type="domain" description="Pyrrolo-quinoline quinone repeat" evidence="2">
    <location>
        <begin position="136"/>
        <end position="203"/>
    </location>
</feature>
<dbReference type="Pfam" id="PF13360">
    <property type="entry name" value="PQQ_2"/>
    <property type="match status" value="2"/>
</dbReference>
<evidence type="ECO:0000256" key="1">
    <source>
        <dbReference type="SAM" id="MobiDB-lite"/>
    </source>
</evidence>
<dbReference type="Gene3D" id="2.130.10.10">
    <property type="entry name" value="YVTN repeat-like/Quinoprotein amine dehydrogenase"/>
    <property type="match status" value="1"/>
</dbReference>
<evidence type="ECO:0000313" key="3">
    <source>
        <dbReference type="EMBL" id="TDD00942.1"/>
    </source>
</evidence>
<feature type="region of interest" description="Disordered" evidence="1">
    <location>
        <begin position="143"/>
        <end position="163"/>
    </location>
</feature>
<dbReference type="AlphaFoldDB" id="A0A4R4V7L7"/>
<evidence type="ECO:0000259" key="2">
    <source>
        <dbReference type="Pfam" id="PF13360"/>
    </source>
</evidence>